<dbReference type="InterPro" id="IPR007848">
    <property type="entry name" value="Small_mtfrase_dom"/>
</dbReference>
<reference evidence="2 3" key="1">
    <citation type="submission" date="2019-02" db="EMBL/GenBank/DDBJ databases">
        <title>Sequencing the genomes of 1000 actinobacteria strains.</title>
        <authorList>
            <person name="Klenk H.-P."/>
        </authorList>
    </citation>
    <scope>NUCLEOTIDE SEQUENCE [LARGE SCALE GENOMIC DNA]</scope>
    <source>
        <strain evidence="2 3">DSM 45162</strain>
    </source>
</reference>
<evidence type="ECO:0000313" key="3">
    <source>
        <dbReference type="Proteomes" id="UP000292564"/>
    </source>
</evidence>
<dbReference type="Gene3D" id="3.40.50.150">
    <property type="entry name" value="Vaccinia Virus protein VP39"/>
    <property type="match status" value="1"/>
</dbReference>
<dbReference type="InterPro" id="IPR050320">
    <property type="entry name" value="N5-glutamine_MTase"/>
</dbReference>
<accession>A0A4Q7ZTR1</accession>
<dbReference type="PANTHER" id="PTHR18895:SF74">
    <property type="entry name" value="MTRF1L RELEASE FACTOR GLUTAMINE METHYLTRANSFERASE"/>
    <property type="match status" value="1"/>
</dbReference>
<feature type="domain" description="Methyltransferase small" evidence="1">
    <location>
        <begin position="134"/>
        <end position="258"/>
    </location>
</feature>
<keyword evidence="3" id="KW-1185">Reference proteome</keyword>
<name>A0A4Q7ZTR1_9ACTN</name>
<keyword evidence="2" id="KW-0489">Methyltransferase</keyword>
<dbReference type="EMBL" id="SHKY01000001">
    <property type="protein sequence ID" value="RZU53935.1"/>
    <property type="molecule type" value="Genomic_DNA"/>
</dbReference>
<comment type="caution">
    <text evidence="2">The sequence shown here is derived from an EMBL/GenBank/DDBJ whole genome shotgun (WGS) entry which is preliminary data.</text>
</comment>
<dbReference type="CDD" id="cd02440">
    <property type="entry name" value="AdoMet_MTases"/>
    <property type="match status" value="1"/>
</dbReference>
<evidence type="ECO:0000313" key="2">
    <source>
        <dbReference type="EMBL" id="RZU53935.1"/>
    </source>
</evidence>
<dbReference type="InterPro" id="IPR002052">
    <property type="entry name" value="DNA_methylase_N6_adenine_CS"/>
</dbReference>
<gene>
    <name evidence="2" type="ORF">EV385_5871</name>
</gene>
<dbReference type="Pfam" id="PF05175">
    <property type="entry name" value="MTS"/>
    <property type="match status" value="1"/>
</dbReference>
<dbReference type="SUPFAM" id="SSF53335">
    <property type="entry name" value="S-adenosyl-L-methionine-dependent methyltransferases"/>
    <property type="match status" value="1"/>
</dbReference>
<dbReference type="AlphaFoldDB" id="A0A4Q7ZTR1"/>
<dbReference type="InterPro" id="IPR029063">
    <property type="entry name" value="SAM-dependent_MTases_sf"/>
</dbReference>
<proteinExistence type="predicted"/>
<dbReference type="PROSITE" id="PS00092">
    <property type="entry name" value="N6_MTASE"/>
    <property type="match status" value="1"/>
</dbReference>
<keyword evidence="2" id="KW-0808">Transferase</keyword>
<evidence type="ECO:0000259" key="1">
    <source>
        <dbReference type="Pfam" id="PF05175"/>
    </source>
</evidence>
<protein>
    <submittedName>
        <fullName evidence="2">HemK-like putative methylase</fullName>
    </submittedName>
</protein>
<sequence>MRTMLSATTHAPPLRDAALRRLGAALKAIGYEFTTVTPGTHERVNRRPGNAEGHTLSDVLGWSRPFRPGALPEDVVRLLVDAHALRRDGDLWYSLIRVSSFDGELFVHSAFPAAGPDAVFFGPDTYRTVDAALAHLAAAGAAPGRVADVGTGSGAVAVAVARRVPQAEVIAVDINPTALRYARINAALAGTVHVDVRRSDLLDDVPGDFDLIVSNPPFMIDPEGRAYRDGGGPHGHDLPLAVLDTAARRLTPGGSLVLFSGTGITGGRDPLRAAAAHRLDRTDLRWTYREVDPDVYSENLDQPAYAHADRIALSVLTATRPPDDR</sequence>
<dbReference type="GO" id="GO:0003676">
    <property type="term" value="F:nucleic acid binding"/>
    <property type="evidence" value="ECO:0007669"/>
    <property type="project" value="InterPro"/>
</dbReference>
<dbReference type="GO" id="GO:0032259">
    <property type="term" value="P:methylation"/>
    <property type="evidence" value="ECO:0007669"/>
    <property type="project" value="UniProtKB-KW"/>
</dbReference>
<organism evidence="2 3">
    <name type="scientific">Krasilnikovia cinnamomea</name>
    <dbReference type="NCBI Taxonomy" id="349313"/>
    <lineage>
        <taxon>Bacteria</taxon>
        <taxon>Bacillati</taxon>
        <taxon>Actinomycetota</taxon>
        <taxon>Actinomycetes</taxon>
        <taxon>Micromonosporales</taxon>
        <taxon>Micromonosporaceae</taxon>
        <taxon>Krasilnikovia</taxon>
    </lineage>
</organism>
<dbReference type="GO" id="GO:0036009">
    <property type="term" value="F:protein-glutamine N-methyltransferase activity"/>
    <property type="evidence" value="ECO:0007669"/>
    <property type="project" value="TreeGrafter"/>
</dbReference>
<dbReference type="PANTHER" id="PTHR18895">
    <property type="entry name" value="HEMK METHYLTRANSFERASE"/>
    <property type="match status" value="1"/>
</dbReference>
<dbReference type="Proteomes" id="UP000292564">
    <property type="component" value="Unassembled WGS sequence"/>
</dbReference>